<proteinExistence type="inferred from homology"/>
<evidence type="ECO:0000313" key="9">
    <source>
        <dbReference type="Proteomes" id="UP000692954"/>
    </source>
</evidence>
<evidence type="ECO:0000256" key="5">
    <source>
        <dbReference type="ARBA" id="ARBA00023136"/>
    </source>
</evidence>
<dbReference type="GO" id="GO:0005886">
    <property type="term" value="C:plasma membrane"/>
    <property type="evidence" value="ECO:0007669"/>
    <property type="project" value="UniProtKB-SubCell"/>
</dbReference>
<feature type="transmembrane region" description="Helical" evidence="7">
    <location>
        <begin position="534"/>
        <end position="554"/>
    </location>
</feature>
<keyword evidence="9" id="KW-1185">Reference proteome</keyword>
<protein>
    <recommendedName>
        <fullName evidence="7">Choline transporter-like protein</fullName>
    </recommendedName>
</protein>
<keyword evidence="4 7" id="KW-1133">Transmembrane helix</keyword>
<evidence type="ECO:0000256" key="6">
    <source>
        <dbReference type="ARBA" id="ARBA00023180"/>
    </source>
</evidence>
<feature type="transmembrane region" description="Helical" evidence="7">
    <location>
        <begin position="380"/>
        <end position="403"/>
    </location>
</feature>
<dbReference type="EMBL" id="CAJJDN010000095">
    <property type="protein sequence ID" value="CAD8110230.1"/>
    <property type="molecule type" value="Genomic_DNA"/>
</dbReference>
<feature type="transmembrane region" description="Helical" evidence="7">
    <location>
        <begin position="274"/>
        <end position="293"/>
    </location>
</feature>
<evidence type="ECO:0000256" key="2">
    <source>
        <dbReference type="ARBA" id="ARBA00007168"/>
    </source>
</evidence>
<feature type="transmembrane region" description="Helical" evidence="7">
    <location>
        <begin position="215"/>
        <end position="240"/>
    </location>
</feature>
<dbReference type="GO" id="GO:0022857">
    <property type="term" value="F:transmembrane transporter activity"/>
    <property type="evidence" value="ECO:0007669"/>
    <property type="project" value="UniProtKB-UniRule"/>
</dbReference>
<keyword evidence="3 7" id="KW-0812">Transmembrane</keyword>
<sequence length="626" mass="73879">MDQTIDMNQDNNPGSHILVDLQNLELQYSQPRKNQDDKYTIYFLFFQGIVLLISLVSLSIGNQKQLGKPIDSNGNICGVSLGFEQYKYIYFTNPVNDKDLNITVCVRECPLNQNYLNDSFELQCIPNQFISTCKNTLSTQNFNLLYYDTLHFENICLPNNPKYLNNVLNAINKSQILLFFQDFNYGIQIIICTFLFCLLLNQIVYFLIIKLQKKIIWVILVALIISLIILALISLIHYFYENRIQQIKQHQNQKLTLSEIINIVQTQNYKFQAIQFPLIFSAFFVIMAIYYILDFILNYKKYRNIGLKIAIINYFYDYPQQTQLNSHYKSMFKIFYLIPIFIVLILVTIFFLWVFIANSILTIGSLSIYKYPFDAFQPNWITYIFGITHILELILIFLIVSGLSKFLTIGLIMENYRFFINQDQRYKQLNEYKSIWKILQYNFTHFGTIISGQILIIFLKIPKILVRIYLWIVKSIYSNYQTPNLISNILSINDRAYLLSYLKAKQFLSNTKSQYIFDQKMMDQQQIYQHGKQLTDTCCFAISNFCLFFTYILLKMTKTTIIIQEPNNFLFLSFFSSYFMTKFFTNIYGITIDILEILLYRDATSDGKIVGKSVKIPIRLLRDEII</sequence>
<evidence type="ECO:0000256" key="7">
    <source>
        <dbReference type="RuleBase" id="RU368066"/>
    </source>
</evidence>
<evidence type="ECO:0000256" key="4">
    <source>
        <dbReference type="ARBA" id="ARBA00022989"/>
    </source>
</evidence>
<dbReference type="PANTHER" id="PTHR12385:SF14">
    <property type="entry name" value="CHOLINE TRANSPORTER-LIKE 2"/>
    <property type="match status" value="1"/>
</dbReference>
<organism evidence="8 9">
    <name type="scientific">Paramecium sonneborni</name>
    <dbReference type="NCBI Taxonomy" id="65129"/>
    <lineage>
        <taxon>Eukaryota</taxon>
        <taxon>Sar</taxon>
        <taxon>Alveolata</taxon>
        <taxon>Ciliophora</taxon>
        <taxon>Intramacronucleata</taxon>
        <taxon>Oligohymenophorea</taxon>
        <taxon>Peniculida</taxon>
        <taxon>Parameciidae</taxon>
        <taxon>Paramecium</taxon>
    </lineage>
</organism>
<keyword evidence="6" id="KW-0325">Glycoprotein</keyword>
<reference evidence="8" key="1">
    <citation type="submission" date="2021-01" db="EMBL/GenBank/DDBJ databases">
        <authorList>
            <consortium name="Genoscope - CEA"/>
            <person name="William W."/>
        </authorList>
    </citation>
    <scope>NUCLEOTIDE SEQUENCE</scope>
</reference>
<name>A0A8S1Q682_9CILI</name>
<feature type="transmembrane region" description="Helical" evidence="7">
    <location>
        <begin position="39"/>
        <end position="60"/>
    </location>
</feature>
<dbReference type="Pfam" id="PF04515">
    <property type="entry name" value="Choline_transpo"/>
    <property type="match status" value="1"/>
</dbReference>
<evidence type="ECO:0000256" key="1">
    <source>
        <dbReference type="ARBA" id="ARBA00004141"/>
    </source>
</evidence>
<dbReference type="InterPro" id="IPR007603">
    <property type="entry name" value="Choline_transptr-like"/>
</dbReference>
<comment type="similarity">
    <text evidence="2 7">Belongs to the CTL (choline transporter-like) family.</text>
</comment>
<comment type="function">
    <text evidence="7">Choline transporter.</text>
</comment>
<dbReference type="Proteomes" id="UP000692954">
    <property type="component" value="Unassembled WGS sequence"/>
</dbReference>
<feature type="transmembrane region" description="Helical" evidence="7">
    <location>
        <begin position="334"/>
        <end position="360"/>
    </location>
</feature>
<dbReference type="OrthoDB" id="305837at2759"/>
<comment type="caution">
    <text evidence="8">The sequence shown here is derived from an EMBL/GenBank/DDBJ whole genome shotgun (WGS) entry which is preliminary data.</text>
</comment>
<dbReference type="PANTHER" id="PTHR12385">
    <property type="entry name" value="CHOLINE TRANSPORTER-LIKE (SLC FAMILY 44)"/>
    <property type="match status" value="1"/>
</dbReference>
<feature type="transmembrane region" description="Helical" evidence="7">
    <location>
        <begin position="569"/>
        <end position="591"/>
    </location>
</feature>
<dbReference type="AlphaFoldDB" id="A0A8S1Q682"/>
<gene>
    <name evidence="8" type="ORF">PSON_ATCC_30995.1.T0950121</name>
</gene>
<comment type="subcellular location">
    <subcellularLocation>
        <location evidence="7">Cell membrane</location>
        <topology evidence="7">Multi-pass membrane protein</topology>
    </subcellularLocation>
    <subcellularLocation>
        <location evidence="1">Membrane</location>
        <topology evidence="1">Multi-pass membrane protein</topology>
    </subcellularLocation>
</comment>
<accession>A0A8S1Q682</accession>
<feature type="transmembrane region" description="Helical" evidence="7">
    <location>
        <begin position="185"/>
        <end position="208"/>
    </location>
</feature>
<keyword evidence="5 7" id="KW-0472">Membrane</keyword>
<evidence type="ECO:0000256" key="3">
    <source>
        <dbReference type="ARBA" id="ARBA00022692"/>
    </source>
</evidence>
<evidence type="ECO:0000313" key="8">
    <source>
        <dbReference type="EMBL" id="CAD8110230.1"/>
    </source>
</evidence>